<evidence type="ECO:0000313" key="2">
    <source>
        <dbReference type="EMBL" id="KKR35545.1"/>
    </source>
</evidence>
<sequence>MYAPGETTNPTCYPGDTNCSVYPPLTTTLTTSTAIIMGTSSLRFAYDSANYTNLTVASDGALTVSSTNSATTTLANKISFLSNAYFNTIASGTWNGVTIAIAYGGTNSTTIAANGSIIYSDGAKYNASAVGVSGQILQSGGSGVPVWVTTTTMGFVNLQGATSGTQQIGNFNISGTGLFGTKVGINTTTPAYALTVSGTTYTADLIAKGGGFVDVRAYGATNDGTGDSTAAFQAAINAAYLDPVSSLGGAVYIPAGTYIITSTLTISNPRIHIYGAGINASVISFRPASAGLSLFKFSTGVDSVLFQNSLRDIGILGTGSLQKIGIELVDTSYMDIENVSLLYMNGNDSIGIKLRGREMTLLRNISVGADKPLVISDNPNHTIDVDHLHVENATFTASGTNPNVTIDSGVNLSNVTFDGYQAWMLGGYGLYWKDTSTVMTSINLVLKNIRWEQSTYASGYLFDIEHNLTLQNLVMENVYGGLSTNGIKLRNIHWATLENYMYVDTAKTALDVNTTTLSLVLKNVFFQAGSTSTFGGLTTIMDTSRYSSGTGTTTPFAVYDVPWATSVNSFYRLSINTTTLLASLGVQATSSLNPFSILTSTAAASSMFTILTNGNVGINSSSPIASLALQGTAGINPFSINSSTGSALLNVLQNGNVGIGVTAPATKLSIISANSMANGGNDLIFTFDASGNYRNGIANTQSSLSADGNIMAFWVGDSTLTGQTRVMSLFGGGSVSIGTSSPLARLTLQGSGTQNPFSIVSSSASATSMFTVLTNGNVGINSSSPIATFALQGAGGTNPFEIASSTGASLFRILQNGYVGVNSSTPSSVFAVSGTTT</sequence>
<dbReference type="InterPro" id="IPR024535">
    <property type="entry name" value="RHGA/B-epi-like_pectate_lyase"/>
</dbReference>
<dbReference type="InterPro" id="IPR012334">
    <property type="entry name" value="Pectin_lyas_fold"/>
</dbReference>
<dbReference type="SUPFAM" id="SSF51126">
    <property type="entry name" value="Pectin lyase-like"/>
    <property type="match status" value="1"/>
</dbReference>
<name>A0A0G0SLB0_9BACT</name>
<proteinExistence type="predicted"/>
<comment type="caution">
    <text evidence="2">The sequence shown here is derived from an EMBL/GenBank/DDBJ whole genome shotgun (WGS) entry which is preliminary data.</text>
</comment>
<protein>
    <recommendedName>
        <fullName evidence="1">Rhamnogalacturonase A/B/Epimerase-like pectate lyase domain-containing protein</fullName>
    </recommendedName>
</protein>
<feature type="non-terminal residue" evidence="2">
    <location>
        <position position="837"/>
    </location>
</feature>
<dbReference type="Pfam" id="PF12708">
    <property type="entry name" value="Pect-lyase_RHGA_epim"/>
    <property type="match status" value="1"/>
</dbReference>
<gene>
    <name evidence="2" type="ORF">UT67_C0001G0050</name>
</gene>
<dbReference type="AlphaFoldDB" id="A0A0G0SLB0"/>
<dbReference type="Gene3D" id="2.160.20.10">
    <property type="entry name" value="Single-stranded right-handed beta-helix, Pectin lyase-like"/>
    <property type="match status" value="1"/>
</dbReference>
<dbReference type="EMBL" id="LBXR01000001">
    <property type="protein sequence ID" value="KKR35545.1"/>
    <property type="molecule type" value="Genomic_DNA"/>
</dbReference>
<dbReference type="Proteomes" id="UP000034855">
    <property type="component" value="Unassembled WGS sequence"/>
</dbReference>
<feature type="domain" description="Rhamnogalacturonase A/B/Epimerase-like pectate lyase" evidence="1">
    <location>
        <begin position="212"/>
        <end position="298"/>
    </location>
</feature>
<dbReference type="InterPro" id="IPR011050">
    <property type="entry name" value="Pectin_lyase_fold/virulence"/>
</dbReference>
<evidence type="ECO:0000259" key="1">
    <source>
        <dbReference type="Pfam" id="PF12708"/>
    </source>
</evidence>
<evidence type="ECO:0000313" key="3">
    <source>
        <dbReference type="Proteomes" id="UP000034855"/>
    </source>
</evidence>
<dbReference type="STRING" id="1619037.UT67_C0001G0050"/>
<reference evidence="2 3" key="1">
    <citation type="journal article" date="2015" name="Nature">
        <title>rRNA introns, odd ribosomes, and small enigmatic genomes across a large radiation of phyla.</title>
        <authorList>
            <person name="Brown C.T."/>
            <person name="Hug L.A."/>
            <person name="Thomas B.C."/>
            <person name="Sharon I."/>
            <person name="Castelle C.J."/>
            <person name="Singh A."/>
            <person name="Wilkins M.J."/>
            <person name="Williams K.H."/>
            <person name="Banfield J.F."/>
        </authorList>
    </citation>
    <scope>NUCLEOTIDE SEQUENCE [LARGE SCALE GENOMIC DNA]</scope>
</reference>
<organism evidence="2 3">
    <name type="scientific">Candidatus Magasanikbacteria bacterium GW2011_GWA2_40_10</name>
    <dbReference type="NCBI Taxonomy" id="1619037"/>
    <lineage>
        <taxon>Bacteria</taxon>
        <taxon>Candidatus Magasanikiibacteriota</taxon>
    </lineage>
</organism>
<accession>A0A0G0SLB0</accession>